<keyword evidence="6 8" id="KW-0560">Oxidoreductase</keyword>
<gene>
    <name evidence="10" type="ORF">EBBID32_21310</name>
</gene>
<evidence type="ECO:0000256" key="4">
    <source>
        <dbReference type="ARBA" id="ARBA00022797"/>
    </source>
</evidence>
<reference evidence="11" key="2">
    <citation type="submission" date="2013-04" db="EMBL/GenBank/DDBJ databases">
        <title>Bisphenol A degrading Sphingobium sp. strain BiD32.</title>
        <authorList>
            <person name="Nielsen J.L."/>
            <person name="Zhou N.A."/>
            <person name="Kjeldal H."/>
        </authorList>
    </citation>
    <scope>NUCLEOTIDE SEQUENCE [LARGE SCALE GENOMIC DNA]</scope>
    <source>
        <strain evidence="11">BiD32</strain>
    </source>
</reference>
<evidence type="ECO:0000256" key="5">
    <source>
        <dbReference type="ARBA" id="ARBA00022964"/>
    </source>
</evidence>
<evidence type="ECO:0000256" key="8">
    <source>
        <dbReference type="RuleBase" id="RU000683"/>
    </source>
</evidence>
<dbReference type="InterPro" id="IPR037523">
    <property type="entry name" value="VOC_core"/>
</dbReference>
<dbReference type="InterPro" id="IPR004360">
    <property type="entry name" value="Glyas_Fos-R_dOase_dom"/>
</dbReference>
<dbReference type="PROSITE" id="PS51819">
    <property type="entry name" value="VOC"/>
    <property type="match status" value="2"/>
</dbReference>
<keyword evidence="3" id="KW-0479">Metal-binding</keyword>
<dbReference type="PANTHER" id="PTHR21366">
    <property type="entry name" value="GLYOXALASE FAMILY PROTEIN"/>
    <property type="match status" value="1"/>
</dbReference>
<feature type="domain" description="VOC" evidence="9">
    <location>
        <begin position="242"/>
        <end position="364"/>
    </location>
</feature>
<evidence type="ECO:0000256" key="1">
    <source>
        <dbReference type="ARBA" id="ARBA00001954"/>
    </source>
</evidence>
<keyword evidence="5 8" id="KW-0223">Dioxygenase</keyword>
<evidence type="ECO:0000256" key="2">
    <source>
        <dbReference type="ARBA" id="ARBA00008784"/>
    </source>
</evidence>
<evidence type="ECO:0000313" key="10">
    <source>
        <dbReference type="EMBL" id="CCW17782.1"/>
    </source>
</evidence>
<dbReference type="GO" id="GO:0051213">
    <property type="term" value="F:dioxygenase activity"/>
    <property type="evidence" value="ECO:0007669"/>
    <property type="project" value="UniProtKB-KW"/>
</dbReference>
<dbReference type="PROSITE" id="PS00082">
    <property type="entry name" value="EXTRADIOL_DIOXYGENAS"/>
    <property type="match status" value="1"/>
</dbReference>
<keyword evidence="11" id="KW-1185">Reference proteome</keyword>
<keyword evidence="7 8" id="KW-0408">Iron</keyword>
<dbReference type="InterPro" id="IPR029068">
    <property type="entry name" value="Glyas_Bleomycin-R_OHBP_Dase"/>
</dbReference>
<dbReference type="Pfam" id="PF22632">
    <property type="entry name" value="BphC_D1"/>
    <property type="match status" value="1"/>
</dbReference>
<dbReference type="Proteomes" id="UP000013201">
    <property type="component" value="Unassembled WGS sequence"/>
</dbReference>
<dbReference type="Gene3D" id="3.10.180.10">
    <property type="entry name" value="2,3-Dihydroxybiphenyl 1,2-Dioxygenase, domain 1"/>
    <property type="match status" value="2"/>
</dbReference>
<sequence>MHLHLCKARRCLLHLPPPSVDLVMPRSYTLFFLPQMPATAVLSAFVAGRQPDRVTSPRQLRVGLQCRHSGAPMIAIANIDLRSCDTPLHNVQKARGADAMGISQLGYIGFRVSDTDRWGTFLTEGLGMMDAGFVGGSHRYRNDALSWRVSVESGAEDDVSFLGFEVSGQAVFETLKRKLADDGIAVEEGTAELKRLRNVLDLFTCADPEGLRIEIFYGPGESDEAPFISPAGVCGFLTGEQGLGHVLLTATDMDATRAFYRDALDFRLSDMIILEIGQSQPLPLEFYHCNNRHHTVAFLPLKGPKRMQHFMLQVLDLDEVGYAQDRMDTVGAAISLSIGRHSNDKMISFYAQTPSGFDVEFGFGALDVDDSTWRVTTHSRTSLWGHKTPGSLSENWKPEI</sequence>
<dbReference type="InterPro" id="IPR000486">
    <property type="entry name" value="Xdiol_ring_cleave_dOase_1/2"/>
</dbReference>
<dbReference type="Pfam" id="PF00903">
    <property type="entry name" value="Glyoxalase"/>
    <property type="match status" value="1"/>
</dbReference>
<comment type="similarity">
    <text evidence="2 8">Belongs to the extradiol ring-cleavage dioxygenase family.</text>
</comment>
<evidence type="ECO:0000256" key="3">
    <source>
        <dbReference type="ARBA" id="ARBA00022723"/>
    </source>
</evidence>
<dbReference type="CDD" id="cd07237">
    <property type="entry name" value="BphC1-RGP6_C_like"/>
    <property type="match status" value="1"/>
</dbReference>
<comment type="cofactor">
    <cofactor evidence="1 8">
        <name>Fe(2+)</name>
        <dbReference type="ChEBI" id="CHEBI:29033"/>
    </cofactor>
</comment>
<dbReference type="GO" id="GO:0008198">
    <property type="term" value="F:ferrous iron binding"/>
    <property type="evidence" value="ECO:0007669"/>
    <property type="project" value="InterPro"/>
</dbReference>
<reference evidence="10 11" key="1">
    <citation type="submission" date="2013-03" db="EMBL/GenBank/DDBJ databases">
        <authorList>
            <person name="Le V."/>
        </authorList>
    </citation>
    <scope>NUCLEOTIDE SEQUENCE [LARGE SCALE GENOMIC DNA]</scope>
    <source>
        <strain evidence="10 11">BiD32</strain>
    </source>
</reference>
<comment type="caution">
    <text evidence="10">The sequence shown here is derived from an EMBL/GenBank/DDBJ whole genome shotgun (WGS) entry which is preliminary data.</text>
</comment>
<protein>
    <recommendedName>
        <fullName evidence="9">VOC domain-containing protein</fullName>
    </recommendedName>
</protein>
<dbReference type="PANTHER" id="PTHR21366:SF14">
    <property type="entry name" value="GLYOXALASE DOMAIN-CONTAINING PROTEIN 5"/>
    <property type="match status" value="1"/>
</dbReference>
<evidence type="ECO:0000256" key="6">
    <source>
        <dbReference type="ARBA" id="ARBA00023002"/>
    </source>
</evidence>
<dbReference type="AlphaFoldDB" id="N1MQ67"/>
<evidence type="ECO:0000259" key="9">
    <source>
        <dbReference type="PROSITE" id="PS51819"/>
    </source>
</evidence>
<proteinExistence type="inferred from homology"/>
<dbReference type="EMBL" id="CAVK010000101">
    <property type="protein sequence ID" value="CCW17782.1"/>
    <property type="molecule type" value="Genomic_DNA"/>
</dbReference>
<dbReference type="SUPFAM" id="SSF54593">
    <property type="entry name" value="Glyoxalase/Bleomycin resistance protein/Dihydroxybiphenyl dioxygenase"/>
    <property type="match status" value="1"/>
</dbReference>
<evidence type="ECO:0000313" key="11">
    <source>
        <dbReference type="Proteomes" id="UP000013201"/>
    </source>
</evidence>
<keyword evidence="4 8" id="KW-0058">Aromatic hydrocarbons catabolism</keyword>
<feature type="domain" description="VOC" evidence="9">
    <location>
        <begin position="104"/>
        <end position="218"/>
    </location>
</feature>
<dbReference type="InterPro" id="IPR050383">
    <property type="entry name" value="GlyoxalaseI/FosfomycinResist"/>
</dbReference>
<dbReference type="CDD" id="cd07252">
    <property type="entry name" value="BphC1-RGP6_N_like"/>
    <property type="match status" value="1"/>
</dbReference>
<organism evidence="10 11">
    <name type="scientific">Sphingobium indicum BiD32</name>
    <dbReference type="NCBI Taxonomy" id="1301087"/>
    <lineage>
        <taxon>Bacteria</taxon>
        <taxon>Pseudomonadati</taxon>
        <taxon>Pseudomonadota</taxon>
        <taxon>Alphaproteobacteria</taxon>
        <taxon>Sphingomonadales</taxon>
        <taxon>Sphingomonadaceae</taxon>
        <taxon>Sphingobium</taxon>
    </lineage>
</organism>
<accession>N1MQ67</accession>
<name>N1MQ67_9SPHN</name>
<evidence type="ECO:0000256" key="7">
    <source>
        <dbReference type="ARBA" id="ARBA00023004"/>
    </source>
</evidence>